<evidence type="ECO:0000313" key="3">
    <source>
        <dbReference type="Proteomes" id="UP000078397"/>
    </source>
</evidence>
<evidence type="ECO:0000313" key="2">
    <source>
        <dbReference type="EMBL" id="OAQ58278.1"/>
    </source>
</evidence>
<dbReference type="Proteomes" id="UP000078397">
    <property type="component" value="Unassembled WGS sequence"/>
</dbReference>
<organism evidence="2 3">
    <name type="scientific">Pochonia chlamydosporia 170</name>
    <dbReference type="NCBI Taxonomy" id="1380566"/>
    <lineage>
        <taxon>Eukaryota</taxon>
        <taxon>Fungi</taxon>
        <taxon>Dikarya</taxon>
        <taxon>Ascomycota</taxon>
        <taxon>Pezizomycotina</taxon>
        <taxon>Sordariomycetes</taxon>
        <taxon>Hypocreomycetidae</taxon>
        <taxon>Hypocreales</taxon>
        <taxon>Clavicipitaceae</taxon>
        <taxon>Pochonia</taxon>
    </lineage>
</organism>
<dbReference type="GeneID" id="28854172"/>
<dbReference type="AlphaFoldDB" id="A0A179EYM8"/>
<dbReference type="KEGG" id="pchm:VFPPC_12241"/>
<feature type="region of interest" description="Disordered" evidence="1">
    <location>
        <begin position="76"/>
        <end position="112"/>
    </location>
</feature>
<sequence>MSNLSAEQFGYNNQHDTTPPDIYNAMEPLVSTATPPPGHFGDEYQLLQQNTYYGHHQDGSQQQTVGMDFVPPEYLDPSDNVQSYPPDIGGEASAPSHPSISPQPFYQNQQATKQIQQQPTELLGFPPNNIGHSQFLLEAAKLMTAMQSTRDEGLRKAFLDGQRSNQALVDSSMGMLNAITNWSRLQILKEDSAKFQFPEHLLRYGEAQYATASEEDVPGQ</sequence>
<protein>
    <submittedName>
        <fullName evidence="2">Uncharacterized protein</fullName>
    </submittedName>
</protein>
<comment type="caution">
    <text evidence="2">The sequence shown here is derived from an EMBL/GenBank/DDBJ whole genome shotgun (WGS) entry which is preliminary data.</text>
</comment>
<accession>A0A179EYM8</accession>
<dbReference type="EMBL" id="LSBJ02000002">
    <property type="protein sequence ID" value="OAQ58278.1"/>
    <property type="molecule type" value="Genomic_DNA"/>
</dbReference>
<dbReference type="RefSeq" id="XP_018136464.1">
    <property type="nucleotide sequence ID" value="XM_018290178.1"/>
</dbReference>
<name>A0A179EYM8_METCM</name>
<proteinExistence type="predicted"/>
<keyword evidence="3" id="KW-1185">Reference proteome</keyword>
<reference evidence="2 3" key="1">
    <citation type="journal article" date="2016" name="PLoS Pathog.">
        <title>Biosynthesis of antibiotic leucinostatins in bio-control fungus Purpureocillium lilacinum and their inhibition on phytophthora revealed by genome mining.</title>
        <authorList>
            <person name="Wang G."/>
            <person name="Liu Z."/>
            <person name="Lin R."/>
            <person name="Li E."/>
            <person name="Mao Z."/>
            <person name="Ling J."/>
            <person name="Yang Y."/>
            <person name="Yin W.B."/>
            <person name="Xie B."/>
        </authorList>
    </citation>
    <scope>NUCLEOTIDE SEQUENCE [LARGE SCALE GENOMIC DNA]</scope>
    <source>
        <strain evidence="2">170</strain>
    </source>
</reference>
<evidence type="ECO:0000256" key="1">
    <source>
        <dbReference type="SAM" id="MobiDB-lite"/>
    </source>
</evidence>
<feature type="compositionally biased region" description="Polar residues" evidence="1">
    <location>
        <begin position="96"/>
        <end position="106"/>
    </location>
</feature>
<gene>
    <name evidence="2" type="ORF">VFPPC_12241</name>
</gene>